<keyword evidence="2" id="KW-0969">Cilium</keyword>
<dbReference type="InterPro" id="IPR032388">
    <property type="entry name" value="FlgT_C"/>
</dbReference>
<gene>
    <name evidence="2" type="ORF">HYQ56_1260</name>
</gene>
<name>A0AAW4DNG3_9LACO</name>
<sequence>MKEMRIAKIISTKQIVINAGQEDGIKKGDTLEIIDKFGSDPVIDPDTGESLGCLDISKGTVIVSQVYPHMAIAEAPYKTTNMYNALNPSARLIDALSGNTHIQSDLNVDPKEITGGLPQASDTPIKVGDIVIKR</sequence>
<dbReference type="InterPro" id="IPR038165">
    <property type="entry name" value="FlgT_C_sf"/>
</dbReference>
<dbReference type="EMBL" id="JACCPP010000022">
    <property type="protein sequence ID" value="MBI1708276.1"/>
    <property type="molecule type" value="Genomic_DNA"/>
</dbReference>
<reference evidence="2" key="1">
    <citation type="submission" date="2020-07" db="EMBL/GenBank/DDBJ databases">
        <title>Comparative genomics analyses of Lactobacillus crispatus isolated from different ecological niches.</title>
        <authorList>
            <person name="Mancino W."/>
            <person name="Mancabelli L."/>
            <person name="Lugli G.A."/>
            <person name="Milani C."/>
            <person name="Viappiani A."/>
            <person name="Anzalone R."/>
            <person name="Longhi G."/>
            <person name="Ventura M."/>
            <person name="Turroni F."/>
        </authorList>
    </citation>
    <scope>NUCLEOTIDE SEQUENCE</scope>
    <source>
        <strain evidence="2">LB65</strain>
    </source>
</reference>
<feature type="domain" description="Flagellar assembly protein T C-terminal" evidence="1">
    <location>
        <begin position="13"/>
        <end position="74"/>
    </location>
</feature>
<dbReference type="AlphaFoldDB" id="A0AAW4DNG3"/>
<keyword evidence="2" id="KW-0966">Cell projection</keyword>
<proteinExistence type="predicted"/>
<dbReference type="Gene3D" id="2.40.10.410">
    <property type="entry name" value="FlgT, C-terminal domain"/>
    <property type="match status" value="1"/>
</dbReference>
<comment type="caution">
    <text evidence="2">The sequence shown here is derived from an EMBL/GenBank/DDBJ whole genome shotgun (WGS) entry which is preliminary data.</text>
</comment>
<organism evidence="2 3">
    <name type="scientific">Lactobacillus crispatus</name>
    <dbReference type="NCBI Taxonomy" id="47770"/>
    <lineage>
        <taxon>Bacteria</taxon>
        <taxon>Bacillati</taxon>
        <taxon>Bacillota</taxon>
        <taxon>Bacilli</taxon>
        <taxon>Lactobacillales</taxon>
        <taxon>Lactobacillaceae</taxon>
        <taxon>Lactobacillus</taxon>
    </lineage>
</organism>
<dbReference type="Proteomes" id="UP001194414">
    <property type="component" value="Unassembled WGS sequence"/>
</dbReference>
<evidence type="ECO:0000259" key="1">
    <source>
        <dbReference type="Pfam" id="PF16538"/>
    </source>
</evidence>
<evidence type="ECO:0000313" key="2">
    <source>
        <dbReference type="EMBL" id="MBI1708276.1"/>
    </source>
</evidence>
<keyword evidence="2" id="KW-0282">Flagellum</keyword>
<dbReference type="Pfam" id="PF16538">
    <property type="entry name" value="FlgT_C"/>
    <property type="match status" value="1"/>
</dbReference>
<protein>
    <submittedName>
        <fullName evidence="2">Flagellar assembly protein T, C-terminal domain-containing protein</fullName>
    </submittedName>
</protein>
<evidence type="ECO:0000313" key="3">
    <source>
        <dbReference type="Proteomes" id="UP001194414"/>
    </source>
</evidence>
<accession>A0AAW4DNG3</accession>